<dbReference type="Pfam" id="PF02811">
    <property type="entry name" value="PHP"/>
    <property type="match status" value="1"/>
</dbReference>
<evidence type="ECO:0000313" key="11">
    <source>
        <dbReference type="EMBL" id="AKE52522.1"/>
    </source>
</evidence>
<dbReference type="FunFam" id="1.10.10.1600:FF:000001">
    <property type="entry name" value="DNA polymerase III subunit alpha"/>
    <property type="match status" value="1"/>
</dbReference>
<dbReference type="EMBL" id="CP010975">
    <property type="protein sequence ID" value="AKE52522.1"/>
    <property type="molecule type" value="Genomic_DNA"/>
</dbReference>
<dbReference type="Pfam" id="PF20914">
    <property type="entry name" value="DNA_pol_IIIA_C"/>
    <property type="match status" value="1"/>
</dbReference>
<dbReference type="InterPro" id="IPR011708">
    <property type="entry name" value="DNA_pol3_alpha_NTPase_dom"/>
</dbReference>
<dbReference type="Gene3D" id="2.40.50.140">
    <property type="entry name" value="Nucleic acid-binding proteins"/>
    <property type="match status" value="1"/>
</dbReference>
<evidence type="ECO:0000256" key="1">
    <source>
        <dbReference type="ARBA" id="ARBA00004496"/>
    </source>
</evidence>
<evidence type="ECO:0000256" key="5">
    <source>
        <dbReference type="ARBA" id="ARBA00022679"/>
    </source>
</evidence>
<dbReference type="InterPro" id="IPR012340">
    <property type="entry name" value="NA-bd_OB-fold"/>
</dbReference>
<dbReference type="SUPFAM" id="SSF50249">
    <property type="entry name" value="Nucleic acid-binding proteins"/>
    <property type="match status" value="1"/>
</dbReference>
<protein>
    <recommendedName>
        <fullName evidence="3">DNA polymerase III subunit alpha</fullName>
        <ecNumber evidence="2">2.7.7.7</ecNumber>
    </recommendedName>
</protein>
<name>A0A0F6TR59_9GAMM</name>
<dbReference type="GO" id="GO:0005737">
    <property type="term" value="C:cytoplasm"/>
    <property type="evidence" value="ECO:0007669"/>
    <property type="project" value="UniProtKB-SubCell"/>
</dbReference>
<dbReference type="SUPFAM" id="SSF89550">
    <property type="entry name" value="PHP domain-like"/>
    <property type="match status" value="1"/>
</dbReference>
<gene>
    <name evidence="11" type="ORF">TQ33_1577</name>
</gene>
<feature type="domain" description="Polymerase/histidinol phosphatase N-terminal" evidence="10">
    <location>
        <begin position="6"/>
        <end position="73"/>
    </location>
</feature>
<evidence type="ECO:0000256" key="9">
    <source>
        <dbReference type="ARBA" id="ARBA00049244"/>
    </source>
</evidence>
<keyword evidence="12" id="KW-1185">Reference proteome</keyword>
<dbReference type="Pfam" id="PF07733">
    <property type="entry name" value="DNA_pol3_alpha"/>
    <property type="match status" value="1"/>
</dbReference>
<evidence type="ECO:0000259" key="10">
    <source>
        <dbReference type="SMART" id="SM00481"/>
    </source>
</evidence>
<dbReference type="InterPro" id="IPR016195">
    <property type="entry name" value="Pol/histidinol_Pase-like"/>
</dbReference>
<dbReference type="InterPro" id="IPR040982">
    <property type="entry name" value="DNA_pol3_finger"/>
</dbReference>
<dbReference type="RefSeq" id="WP_046561581.1">
    <property type="nucleotide sequence ID" value="NZ_CP010975.1"/>
</dbReference>
<dbReference type="STRING" id="914150.TQ33_1577"/>
<evidence type="ECO:0000256" key="3">
    <source>
        <dbReference type="ARBA" id="ARBA00019114"/>
    </source>
</evidence>
<evidence type="ECO:0000313" key="12">
    <source>
        <dbReference type="Proteomes" id="UP000034071"/>
    </source>
</evidence>
<keyword evidence="4" id="KW-0963">Cytoplasm</keyword>
<dbReference type="InterPro" id="IPR041931">
    <property type="entry name" value="DNA_pol3_alpha_thumb_dom"/>
</dbReference>
<dbReference type="InterPro" id="IPR003141">
    <property type="entry name" value="Pol/His_phosphatase_N"/>
</dbReference>
<organism evidence="11 12">
    <name type="scientific">Kangiella geojedonensis</name>
    <dbReference type="NCBI Taxonomy" id="914150"/>
    <lineage>
        <taxon>Bacteria</taxon>
        <taxon>Pseudomonadati</taxon>
        <taxon>Pseudomonadota</taxon>
        <taxon>Gammaproteobacteria</taxon>
        <taxon>Kangiellales</taxon>
        <taxon>Kangiellaceae</taxon>
        <taxon>Kangiella</taxon>
    </lineage>
</organism>
<evidence type="ECO:0000256" key="2">
    <source>
        <dbReference type="ARBA" id="ARBA00012417"/>
    </source>
</evidence>
<dbReference type="HOGENOM" id="CLU_001600_0_2_6"/>
<evidence type="ECO:0000256" key="8">
    <source>
        <dbReference type="ARBA" id="ARBA00022932"/>
    </source>
</evidence>
<dbReference type="InterPro" id="IPR004365">
    <property type="entry name" value="NA-bd_OB_tRNA"/>
</dbReference>
<dbReference type="InterPro" id="IPR004805">
    <property type="entry name" value="DnaE2/DnaE/PolC"/>
</dbReference>
<dbReference type="OrthoDB" id="9803237at2"/>
<dbReference type="Gene3D" id="3.20.20.140">
    <property type="entry name" value="Metal-dependent hydrolases"/>
    <property type="match status" value="1"/>
</dbReference>
<dbReference type="GO" id="GO:0003887">
    <property type="term" value="F:DNA-directed DNA polymerase activity"/>
    <property type="evidence" value="ECO:0007669"/>
    <property type="project" value="UniProtKB-KW"/>
</dbReference>
<dbReference type="AlphaFoldDB" id="A0A0F6TR59"/>
<dbReference type="KEGG" id="kge:TQ33_1577"/>
<evidence type="ECO:0000256" key="7">
    <source>
        <dbReference type="ARBA" id="ARBA00022705"/>
    </source>
</evidence>
<dbReference type="SMART" id="SM00481">
    <property type="entry name" value="POLIIIAc"/>
    <property type="match status" value="1"/>
</dbReference>
<dbReference type="GO" id="GO:0003676">
    <property type="term" value="F:nucleic acid binding"/>
    <property type="evidence" value="ECO:0007669"/>
    <property type="project" value="InterPro"/>
</dbReference>
<evidence type="ECO:0000256" key="4">
    <source>
        <dbReference type="ARBA" id="ARBA00022490"/>
    </source>
</evidence>
<dbReference type="InterPro" id="IPR048472">
    <property type="entry name" value="DNA_pol_IIIA_C"/>
</dbReference>
<dbReference type="NCBIfam" id="NF004226">
    <property type="entry name" value="PRK05673.1"/>
    <property type="match status" value="1"/>
</dbReference>
<sequence length="1161" mass="130805">MAPRFVHLKVHTEYSMVDSLVRVKPMLAECEKREVPAIAMTDQMNMCGLVKFYSTAVKSAVKPIAGADLLIQDPDDEDSFFRVTALCMNTDGYLNLKYLISRAYLKNQHRGFPLVKKEWMAELNQGIIILSGGREGDIGKAVLAGKMDLAAEYLGFWNHHFSNRFYLELHRTGRPYENEYIHQVIGLAQGSGTPVVATNDVRFLQKEDFDAHEARVCINQGRVLADPRRPRDYSDQQYLRTEDEMVELFDDIPEAIENTVEIAKRCNMDLRLGEYFLPEFPIPEGMTIDQYFEQVSKDGLEERLDHLYDRNAENFAEIRKPYDERLQIELDVINSMGFPGYFLIVGDFIQWSKDNGVPVGPGRGSGAGSLVAYAMKITDLDPLEFDLLFERFLNPERVSMPDFDVDFCMEGRDRVIDYVAERYGRNSVSQIITFGTMAAKAVIRDVGRVLSHPYGFVDKIAKLIPFEVGMTLEKAYEQEPELPRMYEEDEDFREVWDLARKLEGVKRNAGKHAGGVVIAPGDLEEFAPLYCDETGANVVTQFDKDDVESAGLVKFDFLGLRTLTIIDWALETANGILQKKGEDPVDITRIDTEDPEVFKMLQAANTTAVFQLESRGMKDLIKRLKPNRFEDIIALVALFRPGPLQSGMVDDFIRRKHGLDKVSYPHPDYQHEWLKEILEPTYGIILYQEQVMQIAQVLAGYSLGGADILRRAMGKKKAEEMEKQRSIFKEGAEKNGVDGDLAMKIFDLVEKFAGYGFNKSHSAAYALVAYQTAWLKTHHPASFMAAVMSSDMDNTDKVVTYVEDAEMQGITITPPDVNKGQYRFSVDEEGRIVYGIGAIKGVGEGAIESLVNEREANGPYEDLFDFCSRVDLKKANRRVLESLIRAGALDELGPNRATLMASLDEAIKAAEQFNKSQEVGQDDLFGSVVATTASEQHQYVRVRPWTDEQVLQGEKDTLGLYLTGHPIDRYVPEIRQMSVTRLRDLQPTGRGRTARVAGLIIAMRVMTTKRGDKMGILTIDDKSGRCDVTVYAETFERYRDVLTKDSVVVIDGEARHDDYSGGTSVSANSVLSFEQAREQYCKKIVITVSDTVTGPDTMTELHEKLNQHKDGACPVVVNLQYQQAKLSADYKLSPEWAVQPADALVFALKHIPGCVEARVEY</sequence>
<proteinExistence type="predicted"/>
<reference evidence="11 12" key="1">
    <citation type="submission" date="2015-02" db="EMBL/GenBank/DDBJ databases">
        <title>Complete genome sequence of Kangiella geojedonensis strain YCS-5T.</title>
        <authorList>
            <person name="Kim K.M."/>
        </authorList>
    </citation>
    <scope>NUCLEOTIDE SEQUENCE [LARGE SCALE GENOMIC DNA]</scope>
    <source>
        <strain evidence="11 12">YCS-5</strain>
    </source>
</reference>
<dbReference type="InterPro" id="IPR049821">
    <property type="entry name" value="PolIIIA_DnaE1_PHP"/>
</dbReference>
<keyword evidence="7" id="KW-0235">DNA replication</keyword>
<dbReference type="PANTHER" id="PTHR32294">
    <property type="entry name" value="DNA POLYMERASE III SUBUNIT ALPHA"/>
    <property type="match status" value="1"/>
</dbReference>
<dbReference type="Pfam" id="PF17657">
    <property type="entry name" value="DNA_pol3_finger"/>
    <property type="match status" value="1"/>
</dbReference>
<dbReference type="Gene3D" id="1.10.150.870">
    <property type="match status" value="1"/>
</dbReference>
<dbReference type="FunFam" id="1.10.150.870:FF:000001">
    <property type="entry name" value="DNA polymerase III subunit alpha"/>
    <property type="match status" value="1"/>
</dbReference>
<dbReference type="GO" id="GO:0008408">
    <property type="term" value="F:3'-5' exonuclease activity"/>
    <property type="evidence" value="ECO:0007669"/>
    <property type="project" value="InterPro"/>
</dbReference>
<evidence type="ECO:0000256" key="6">
    <source>
        <dbReference type="ARBA" id="ARBA00022695"/>
    </source>
</evidence>
<dbReference type="CDD" id="cd07433">
    <property type="entry name" value="PHP_PolIIIA_DnaE1"/>
    <property type="match status" value="1"/>
</dbReference>
<dbReference type="InterPro" id="IPR004013">
    <property type="entry name" value="PHP_dom"/>
</dbReference>
<dbReference type="GO" id="GO:0006260">
    <property type="term" value="P:DNA replication"/>
    <property type="evidence" value="ECO:0007669"/>
    <property type="project" value="UniProtKB-KW"/>
</dbReference>
<keyword evidence="8" id="KW-0239">DNA-directed DNA polymerase</keyword>
<dbReference type="Pfam" id="PF01336">
    <property type="entry name" value="tRNA_anti-codon"/>
    <property type="match status" value="1"/>
</dbReference>
<dbReference type="Pfam" id="PF14579">
    <property type="entry name" value="HHH_6"/>
    <property type="match status" value="1"/>
</dbReference>
<keyword evidence="6" id="KW-0548">Nucleotidyltransferase</keyword>
<dbReference type="InterPro" id="IPR029460">
    <property type="entry name" value="DNAPol_HHH"/>
</dbReference>
<dbReference type="EC" id="2.7.7.7" evidence="2"/>
<keyword evidence="5" id="KW-0808">Transferase</keyword>
<dbReference type="CDD" id="cd04485">
    <property type="entry name" value="DnaE_OBF"/>
    <property type="match status" value="1"/>
</dbReference>
<dbReference type="Proteomes" id="UP000034071">
    <property type="component" value="Chromosome"/>
</dbReference>
<accession>A0A0F6TR59</accession>
<dbReference type="PANTHER" id="PTHR32294:SF0">
    <property type="entry name" value="DNA POLYMERASE III SUBUNIT ALPHA"/>
    <property type="match status" value="1"/>
</dbReference>
<dbReference type="PATRIC" id="fig|914150.5.peg.1598"/>
<comment type="subcellular location">
    <subcellularLocation>
        <location evidence="1">Cytoplasm</location>
    </subcellularLocation>
</comment>
<dbReference type="NCBIfam" id="TIGR00594">
    <property type="entry name" value="polc"/>
    <property type="match status" value="1"/>
</dbReference>
<comment type="catalytic activity">
    <reaction evidence="9">
        <text>DNA(n) + a 2'-deoxyribonucleoside 5'-triphosphate = DNA(n+1) + diphosphate</text>
        <dbReference type="Rhea" id="RHEA:22508"/>
        <dbReference type="Rhea" id="RHEA-COMP:17339"/>
        <dbReference type="Rhea" id="RHEA-COMP:17340"/>
        <dbReference type="ChEBI" id="CHEBI:33019"/>
        <dbReference type="ChEBI" id="CHEBI:61560"/>
        <dbReference type="ChEBI" id="CHEBI:173112"/>
        <dbReference type="EC" id="2.7.7.7"/>
    </reaction>
</comment>
<dbReference type="Gene3D" id="1.10.10.1600">
    <property type="entry name" value="Bacterial DNA polymerase III alpha subunit, thumb domain"/>
    <property type="match status" value="1"/>
</dbReference>